<reference evidence="1" key="1">
    <citation type="submission" date="2013-07" db="EMBL/GenBank/DDBJ databases">
        <title>The genome of Eucalyptus grandis.</title>
        <authorList>
            <person name="Schmutz J."/>
            <person name="Hayes R."/>
            <person name="Myburg A."/>
            <person name="Tuskan G."/>
            <person name="Grattapaglia D."/>
            <person name="Rokhsar D.S."/>
        </authorList>
    </citation>
    <scope>NUCLEOTIDE SEQUENCE</scope>
    <source>
        <tissue evidence="1">Leaf extractions</tissue>
    </source>
</reference>
<accession>A0A059ABY4</accession>
<proteinExistence type="predicted"/>
<dbReference type="EMBL" id="KK198762">
    <property type="protein sequence ID" value="KCW51249.1"/>
    <property type="molecule type" value="Genomic_DNA"/>
</dbReference>
<organism evidence="1">
    <name type="scientific">Eucalyptus grandis</name>
    <name type="common">Flooded gum</name>
    <dbReference type="NCBI Taxonomy" id="71139"/>
    <lineage>
        <taxon>Eukaryota</taxon>
        <taxon>Viridiplantae</taxon>
        <taxon>Streptophyta</taxon>
        <taxon>Embryophyta</taxon>
        <taxon>Tracheophyta</taxon>
        <taxon>Spermatophyta</taxon>
        <taxon>Magnoliopsida</taxon>
        <taxon>eudicotyledons</taxon>
        <taxon>Gunneridae</taxon>
        <taxon>Pentapetalae</taxon>
        <taxon>rosids</taxon>
        <taxon>malvids</taxon>
        <taxon>Myrtales</taxon>
        <taxon>Myrtaceae</taxon>
        <taxon>Myrtoideae</taxon>
        <taxon>Eucalypteae</taxon>
        <taxon>Eucalyptus</taxon>
    </lineage>
</organism>
<name>A0A059ABY4_EUCGR</name>
<sequence>MYVQRVTGHMHINGYQVIKKHADPEMSNEDRKCNSKGQKHINPLFGVRYQKDIHYPSSQQCTPYNVQIKQHTTRCRRHLYIYLVEIETNLTRAKKPVVKLANIVSNKVTELRRTLP</sequence>
<dbReference type="AlphaFoldDB" id="A0A059ABY4"/>
<protein>
    <submittedName>
        <fullName evidence="1">Uncharacterized protein</fullName>
    </submittedName>
</protein>
<gene>
    <name evidence="1" type="ORF">EUGRSUZ_J00828</name>
</gene>
<evidence type="ECO:0000313" key="1">
    <source>
        <dbReference type="EMBL" id="KCW51249.1"/>
    </source>
</evidence>
<dbReference type="Gramene" id="KCW51249">
    <property type="protein sequence ID" value="KCW51249"/>
    <property type="gene ID" value="EUGRSUZ_J00828"/>
</dbReference>
<dbReference type="InParanoid" id="A0A059ABY4"/>